<organism evidence="2 3">
    <name type="scientific">Pseudidiomarina indica</name>
    <dbReference type="NCBI Taxonomy" id="1159017"/>
    <lineage>
        <taxon>Bacteria</taxon>
        <taxon>Pseudomonadati</taxon>
        <taxon>Pseudomonadota</taxon>
        <taxon>Gammaproteobacteria</taxon>
        <taxon>Alteromonadales</taxon>
        <taxon>Idiomarinaceae</taxon>
        <taxon>Pseudidiomarina</taxon>
    </lineage>
</organism>
<dbReference type="STRING" id="1159017.SAMN02927930_00496"/>
<keyword evidence="3" id="KW-1185">Reference proteome</keyword>
<dbReference type="RefSeq" id="WP_092591418.1">
    <property type="nucleotide sequence ID" value="NZ_FMXN01000002.1"/>
</dbReference>
<evidence type="ECO:0000313" key="3">
    <source>
        <dbReference type="Proteomes" id="UP000199626"/>
    </source>
</evidence>
<dbReference type="Pfam" id="PF11306">
    <property type="entry name" value="DUF3108"/>
    <property type="match status" value="1"/>
</dbReference>
<dbReference type="AlphaFoldDB" id="A0A1G6AVJ7"/>
<feature type="signal peptide" evidence="1">
    <location>
        <begin position="1"/>
        <end position="24"/>
    </location>
</feature>
<evidence type="ECO:0000313" key="2">
    <source>
        <dbReference type="EMBL" id="SDB12437.1"/>
    </source>
</evidence>
<dbReference type="InterPro" id="IPR021457">
    <property type="entry name" value="DUF3108"/>
</dbReference>
<proteinExistence type="predicted"/>
<name>A0A1G6AVJ7_9GAMM</name>
<reference evidence="3" key="1">
    <citation type="submission" date="2016-10" db="EMBL/GenBank/DDBJ databases">
        <authorList>
            <person name="Varghese N."/>
            <person name="Submissions S."/>
        </authorList>
    </citation>
    <scope>NUCLEOTIDE SEQUENCE [LARGE SCALE GENOMIC DNA]</scope>
    <source>
        <strain evidence="3">CGMCC 1.10824</strain>
    </source>
</reference>
<feature type="chain" id="PRO_5011551433" description="DUF3108 domain-containing protein" evidence="1">
    <location>
        <begin position="25"/>
        <end position="233"/>
    </location>
</feature>
<dbReference type="EMBL" id="FMXN01000002">
    <property type="protein sequence ID" value="SDB12437.1"/>
    <property type="molecule type" value="Genomic_DNA"/>
</dbReference>
<sequence>MKLPQGILLHVLALLFASSTAALGLTPYQAHYEVSRGGSQYGEAERHLTQTGQNFQLYTETEISWMFLSDRRRYWSEFQFQDDQIDSLNFRYHRSGTGSDKKFHGQFVHADKQLINADSKRPYEVDIEQHRMDEAASLEQLRYDVSQGKERFHYYVVDENGKPDELIYEVRGTEVLDDLPYGKVTAIKVSRIRENSKRETDYWFAPELDYVLVKMVQRENGKEVAALRLAELD</sequence>
<dbReference type="OrthoDB" id="6007799at2"/>
<dbReference type="Proteomes" id="UP000199626">
    <property type="component" value="Unassembled WGS sequence"/>
</dbReference>
<evidence type="ECO:0000256" key="1">
    <source>
        <dbReference type="SAM" id="SignalP"/>
    </source>
</evidence>
<protein>
    <recommendedName>
        <fullName evidence="4">DUF3108 domain-containing protein</fullName>
    </recommendedName>
</protein>
<evidence type="ECO:0008006" key="4">
    <source>
        <dbReference type="Google" id="ProtNLM"/>
    </source>
</evidence>
<accession>A0A1G6AVJ7</accession>
<keyword evidence="1" id="KW-0732">Signal</keyword>
<gene>
    <name evidence="2" type="ORF">SAMN02927930_00496</name>
</gene>